<evidence type="ECO:0000313" key="6">
    <source>
        <dbReference type="EMBL" id="CUO67754.1"/>
    </source>
</evidence>
<dbReference type="RefSeq" id="WP_055153885.1">
    <property type="nucleotide sequence ID" value="NZ_CYZU01000028.1"/>
</dbReference>
<protein>
    <submittedName>
        <fullName evidence="6">Spore cortex-lytic enzyme</fullName>
    </submittedName>
</protein>
<feature type="domain" description="Cell wall hydrolase SleB" evidence="4">
    <location>
        <begin position="246"/>
        <end position="325"/>
    </location>
</feature>
<accession>A0A174GYN0</accession>
<dbReference type="OrthoDB" id="9785345at2"/>
<evidence type="ECO:0000313" key="7">
    <source>
        <dbReference type="Proteomes" id="UP000095544"/>
    </source>
</evidence>
<evidence type="ECO:0000256" key="2">
    <source>
        <dbReference type="SAM" id="Coils"/>
    </source>
</evidence>
<evidence type="ECO:0000256" key="3">
    <source>
        <dbReference type="SAM" id="SignalP"/>
    </source>
</evidence>
<feature type="coiled-coil region" evidence="2">
    <location>
        <begin position="33"/>
        <end position="106"/>
    </location>
</feature>
<dbReference type="Pfam" id="PF24568">
    <property type="entry name" value="CC_PcsB"/>
    <property type="match status" value="1"/>
</dbReference>
<keyword evidence="2" id="KW-0175">Coiled coil</keyword>
<gene>
    <name evidence="6" type="primary">sleB_2</name>
    <name evidence="6" type="ORF">ERS852491_02937</name>
</gene>
<dbReference type="STRING" id="39482.ERS852491_02937"/>
<feature type="domain" description="Peptidoglycan hydrolase PcsB coiled-coil" evidence="5">
    <location>
        <begin position="87"/>
        <end position="155"/>
    </location>
</feature>
<evidence type="ECO:0000259" key="4">
    <source>
        <dbReference type="Pfam" id="PF07486"/>
    </source>
</evidence>
<dbReference type="GO" id="GO:0016787">
    <property type="term" value="F:hydrolase activity"/>
    <property type="evidence" value="ECO:0007669"/>
    <property type="project" value="InterPro"/>
</dbReference>
<feature type="signal peptide" evidence="3">
    <location>
        <begin position="1"/>
        <end position="30"/>
    </location>
</feature>
<organism evidence="6 7">
    <name type="scientific">Faecalicatena contorta</name>
    <dbReference type="NCBI Taxonomy" id="39482"/>
    <lineage>
        <taxon>Bacteria</taxon>
        <taxon>Bacillati</taxon>
        <taxon>Bacillota</taxon>
        <taxon>Clostridia</taxon>
        <taxon>Lachnospirales</taxon>
        <taxon>Lachnospiraceae</taxon>
        <taxon>Faecalicatena</taxon>
    </lineage>
</organism>
<dbReference type="Gene3D" id="6.10.250.3150">
    <property type="match status" value="1"/>
</dbReference>
<feature type="chain" id="PRO_5008022945" evidence="3">
    <location>
        <begin position="31"/>
        <end position="344"/>
    </location>
</feature>
<feature type="coiled-coil region" evidence="2">
    <location>
        <begin position="145"/>
        <end position="179"/>
    </location>
</feature>
<dbReference type="AlphaFoldDB" id="A0A174GYN0"/>
<dbReference type="Pfam" id="PF07486">
    <property type="entry name" value="Hydrolase_2"/>
    <property type="match status" value="1"/>
</dbReference>
<dbReference type="EMBL" id="CYZU01000028">
    <property type="protein sequence ID" value="CUO67754.1"/>
    <property type="molecule type" value="Genomic_DNA"/>
</dbReference>
<name>A0A174GYN0_9FIRM</name>
<reference evidence="6 7" key="1">
    <citation type="submission" date="2015-09" db="EMBL/GenBank/DDBJ databases">
        <authorList>
            <consortium name="Pathogen Informatics"/>
        </authorList>
    </citation>
    <scope>NUCLEOTIDE SEQUENCE [LARGE SCALE GENOMIC DNA]</scope>
    <source>
        <strain evidence="6 7">2789STDY5834876</strain>
    </source>
</reference>
<keyword evidence="1 3" id="KW-0732">Signal</keyword>
<evidence type="ECO:0000259" key="5">
    <source>
        <dbReference type="Pfam" id="PF24568"/>
    </source>
</evidence>
<proteinExistence type="predicted"/>
<dbReference type="InterPro" id="IPR011105">
    <property type="entry name" value="Cell_wall_hydrolase_SleB"/>
</dbReference>
<dbReference type="Proteomes" id="UP000095544">
    <property type="component" value="Unassembled WGS sequence"/>
</dbReference>
<sequence length="344" mass="38083">MNLYLRRRLHKGLAIACALAVVCPLIPVRAEDSASLSQKTAELQTELEGINQEMLSISDEIQSIEMQSAIMSGEILRTEEALSSAKANEEQQYEDMKARIKYLYETGNASLLELLFSAESMTDFLNKAEFIQNISDYDREMLESLSAVREDIATKQETLQNQQKALGDLQGRLTAQQDELRMKAEATSTDLEAYTVRLQQVRAQETAALGYPSGTDGSTVRAEALQVSEDEERLLAAIIECEAYQDYNSLLAVATVILNRVNDPRFPNSITEVVYASNQFEPVTKGSLDAALSRGPRALSCQVAKEALSGVRLAAVADCYYFLYAGSTDRPGVNIGNNLFFRSW</sequence>
<dbReference type="InterPro" id="IPR057309">
    <property type="entry name" value="PcsB_CC"/>
</dbReference>
<evidence type="ECO:0000256" key="1">
    <source>
        <dbReference type="ARBA" id="ARBA00022729"/>
    </source>
</evidence>